<evidence type="ECO:0000256" key="3">
    <source>
        <dbReference type="ARBA" id="ARBA00023163"/>
    </source>
</evidence>
<keyword evidence="1" id="KW-0805">Transcription regulation</keyword>
<dbReference type="PRINTS" id="PR00035">
    <property type="entry name" value="HTHGNTR"/>
</dbReference>
<dbReference type="SUPFAM" id="SSF46785">
    <property type="entry name" value="Winged helix' DNA-binding domain"/>
    <property type="match status" value="1"/>
</dbReference>
<dbReference type="InterPro" id="IPR036390">
    <property type="entry name" value="WH_DNA-bd_sf"/>
</dbReference>
<evidence type="ECO:0000256" key="2">
    <source>
        <dbReference type="ARBA" id="ARBA00023125"/>
    </source>
</evidence>
<dbReference type="Gene3D" id="1.10.10.10">
    <property type="entry name" value="Winged helix-like DNA-binding domain superfamily/Winged helix DNA-binding domain"/>
    <property type="match status" value="1"/>
</dbReference>
<organism evidence="4 5">
    <name type="scientific">Anaerotruncus colihominis</name>
    <dbReference type="NCBI Taxonomy" id="169435"/>
    <lineage>
        <taxon>Bacteria</taxon>
        <taxon>Bacillati</taxon>
        <taxon>Bacillota</taxon>
        <taxon>Clostridia</taxon>
        <taxon>Eubacteriales</taxon>
        <taxon>Oscillospiraceae</taxon>
        <taxon>Anaerotruncus</taxon>
    </lineage>
</organism>
<dbReference type="InterPro" id="IPR036388">
    <property type="entry name" value="WH-like_DNA-bd_sf"/>
</dbReference>
<evidence type="ECO:0000313" key="5">
    <source>
        <dbReference type="Proteomes" id="UP000260828"/>
    </source>
</evidence>
<dbReference type="GO" id="GO:0003677">
    <property type="term" value="F:DNA binding"/>
    <property type="evidence" value="ECO:0007669"/>
    <property type="project" value="UniProtKB-KW"/>
</dbReference>
<sequence>MRKLQEIYDDQNLTHRAKAVYIYLSDRADTLRQCWPSIGTIARELSLSRSTVQRAIQDLREQGYLETRQRWRQNGGKSSLLFRLLK</sequence>
<keyword evidence="3" id="KW-0804">Transcription</keyword>
<protein>
    <submittedName>
        <fullName evidence="4">Helix-turn-helix domain-containing protein</fullName>
    </submittedName>
</protein>
<keyword evidence="2" id="KW-0238">DNA-binding</keyword>
<reference evidence="4 5" key="1">
    <citation type="submission" date="2018-08" db="EMBL/GenBank/DDBJ databases">
        <title>A genome reference for cultivated species of the human gut microbiota.</title>
        <authorList>
            <person name="Zou Y."/>
            <person name="Xue W."/>
            <person name="Luo G."/>
        </authorList>
    </citation>
    <scope>NUCLEOTIDE SEQUENCE [LARGE SCALE GENOMIC DNA]</scope>
    <source>
        <strain evidence="4 5">TF05-12AC</strain>
    </source>
</reference>
<proteinExistence type="predicted"/>
<dbReference type="EMBL" id="QVME01000004">
    <property type="protein sequence ID" value="RGE67617.1"/>
    <property type="molecule type" value="Genomic_DNA"/>
</dbReference>
<accession>A0A3E3IKN6</accession>
<dbReference type="RefSeq" id="WP_071432812.1">
    <property type="nucleotide sequence ID" value="NZ_QVME01000004.1"/>
</dbReference>
<name>A0A3E3IKN6_9FIRM</name>
<dbReference type="GO" id="GO:0003700">
    <property type="term" value="F:DNA-binding transcription factor activity"/>
    <property type="evidence" value="ECO:0007669"/>
    <property type="project" value="InterPro"/>
</dbReference>
<comment type="caution">
    <text evidence="4">The sequence shown here is derived from an EMBL/GenBank/DDBJ whole genome shotgun (WGS) entry which is preliminary data.</text>
</comment>
<evidence type="ECO:0000256" key="1">
    <source>
        <dbReference type="ARBA" id="ARBA00023015"/>
    </source>
</evidence>
<dbReference type="Proteomes" id="UP000260828">
    <property type="component" value="Unassembled WGS sequence"/>
</dbReference>
<dbReference type="InterPro" id="IPR000524">
    <property type="entry name" value="Tscrpt_reg_HTH_GntR"/>
</dbReference>
<dbReference type="Pfam" id="PF13730">
    <property type="entry name" value="HTH_36"/>
    <property type="match status" value="1"/>
</dbReference>
<gene>
    <name evidence="4" type="ORF">DXC40_08935</name>
</gene>
<dbReference type="AlphaFoldDB" id="A0A3E3IKN6"/>
<evidence type="ECO:0000313" key="4">
    <source>
        <dbReference type="EMBL" id="RGE67617.1"/>
    </source>
</evidence>